<evidence type="ECO:0000313" key="11">
    <source>
        <dbReference type="EMBL" id="CAH0372709.1"/>
    </source>
</evidence>
<evidence type="ECO:0000256" key="1">
    <source>
        <dbReference type="ARBA" id="ARBA00022741"/>
    </source>
</evidence>
<feature type="domain" description="Helicase C-terminal" evidence="10">
    <location>
        <begin position="300"/>
        <end position="453"/>
    </location>
</feature>
<dbReference type="InterPro" id="IPR014001">
    <property type="entry name" value="Helicase_ATP-bd"/>
</dbReference>
<dbReference type="Pfam" id="PF00271">
    <property type="entry name" value="Helicase_C"/>
    <property type="match status" value="1"/>
</dbReference>
<dbReference type="GO" id="GO:0003723">
    <property type="term" value="F:RNA binding"/>
    <property type="evidence" value="ECO:0007669"/>
    <property type="project" value="UniProtKB-UniRule"/>
</dbReference>
<proteinExistence type="inferred from homology"/>
<dbReference type="Gene3D" id="3.40.50.300">
    <property type="entry name" value="P-loop containing nucleotide triphosphate hydrolases"/>
    <property type="match status" value="2"/>
</dbReference>
<keyword evidence="4 6" id="KW-0067">ATP-binding</keyword>
<dbReference type="Pfam" id="PF00270">
    <property type="entry name" value="DEAD"/>
    <property type="match status" value="1"/>
</dbReference>
<dbReference type="PROSITE" id="PS00039">
    <property type="entry name" value="DEAD_ATP_HELICASE"/>
    <property type="match status" value="1"/>
</dbReference>
<dbReference type="InterPro" id="IPR001650">
    <property type="entry name" value="Helicase_C-like"/>
</dbReference>
<dbReference type="PROSITE" id="PS51192">
    <property type="entry name" value="HELICASE_ATP_BIND_1"/>
    <property type="match status" value="1"/>
</dbReference>
<keyword evidence="3 6" id="KW-0347">Helicase</keyword>
<comment type="function">
    <text evidence="7">RNA helicase.</text>
</comment>
<comment type="similarity">
    <text evidence="6">Belongs to the DEAD box helicase family.</text>
</comment>
<dbReference type="EC" id="3.6.4.13" evidence="7"/>
<evidence type="ECO:0000259" key="10">
    <source>
        <dbReference type="PROSITE" id="PS51194"/>
    </source>
</evidence>
<evidence type="ECO:0000256" key="2">
    <source>
        <dbReference type="ARBA" id="ARBA00022801"/>
    </source>
</evidence>
<evidence type="ECO:0000256" key="7">
    <source>
        <dbReference type="RuleBase" id="RU365068"/>
    </source>
</evidence>
<dbReference type="Proteomes" id="UP000789595">
    <property type="component" value="Unassembled WGS sequence"/>
</dbReference>
<gene>
    <name evidence="11" type="ORF">PECAL_3P27270</name>
</gene>
<dbReference type="SMART" id="SM01178">
    <property type="entry name" value="DUF4217"/>
    <property type="match status" value="1"/>
</dbReference>
<keyword evidence="2 6" id="KW-0378">Hydrolase</keyword>
<dbReference type="SUPFAM" id="SSF52540">
    <property type="entry name" value="P-loop containing nucleoside triphosphate hydrolases"/>
    <property type="match status" value="1"/>
</dbReference>
<protein>
    <recommendedName>
        <fullName evidence="7">ATP-dependent RNA helicase</fullName>
        <ecNumber evidence="7">3.6.4.13</ecNumber>
    </recommendedName>
</protein>
<dbReference type="GO" id="GO:0003724">
    <property type="term" value="F:RNA helicase activity"/>
    <property type="evidence" value="ECO:0007669"/>
    <property type="project" value="UniProtKB-EC"/>
</dbReference>
<dbReference type="OrthoDB" id="10259640at2759"/>
<evidence type="ECO:0000313" key="12">
    <source>
        <dbReference type="Proteomes" id="UP000789595"/>
    </source>
</evidence>
<feature type="domain" description="Helicase ATP-binding" evidence="9">
    <location>
        <begin position="68"/>
        <end position="228"/>
    </location>
</feature>
<evidence type="ECO:0000256" key="5">
    <source>
        <dbReference type="ARBA" id="ARBA00022884"/>
    </source>
</evidence>
<keyword evidence="1 6" id="KW-0547">Nucleotide-binding</keyword>
<evidence type="ECO:0000256" key="4">
    <source>
        <dbReference type="ARBA" id="ARBA00022840"/>
    </source>
</evidence>
<dbReference type="InterPro" id="IPR027417">
    <property type="entry name" value="P-loop_NTPase"/>
</dbReference>
<keyword evidence="12" id="KW-1185">Reference proteome</keyword>
<comment type="catalytic activity">
    <reaction evidence="7">
        <text>ATP + H2O = ADP + phosphate + H(+)</text>
        <dbReference type="Rhea" id="RHEA:13065"/>
        <dbReference type="ChEBI" id="CHEBI:15377"/>
        <dbReference type="ChEBI" id="CHEBI:15378"/>
        <dbReference type="ChEBI" id="CHEBI:30616"/>
        <dbReference type="ChEBI" id="CHEBI:43474"/>
        <dbReference type="ChEBI" id="CHEBI:456216"/>
        <dbReference type="EC" id="3.6.4.13"/>
    </reaction>
</comment>
<dbReference type="SMART" id="SM00490">
    <property type="entry name" value="HELICc"/>
    <property type="match status" value="1"/>
</dbReference>
<evidence type="ECO:0000256" key="8">
    <source>
        <dbReference type="SAM" id="MobiDB-lite"/>
    </source>
</evidence>
<reference evidence="11" key="1">
    <citation type="submission" date="2021-11" db="EMBL/GenBank/DDBJ databases">
        <authorList>
            <consortium name="Genoscope - CEA"/>
            <person name="William W."/>
        </authorList>
    </citation>
    <scope>NUCLEOTIDE SEQUENCE</scope>
</reference>
<accession>A0A8J2STT2</accession>
<dbReference type="SMART" id="SM00487">
    <property type="entry name" value="DEXDc"/>
    <property type="match status" value="1"/>
</dbReference>
<evidence type="ECO:0000259" key="9">
    <source>
        <dbReference type="PROSITE" id="PS51192"/>
    </source>
</evidence>
<comment type="caution">
    <text evidence="11">The sequence shown here is derived from an EMBL/GenBank/DDBJ whole genome shotgun (WGS) entry which is preliminary data.</text>
</comment>
<feature type="region of interest" description="Disordered" evidence="8">
    <location>
        <begin position="583"/>
        <end position="616"/>
    </location>
</feature>
<evidence type="ECO:0000256" key="6">
    <source>
        <dbReference type="RuleBase" id="RU000492"/>
    </source>
</evidence>
<dbReference type="EMBL" id="CAKKNE010000003">
    <property type="protein sequence ID" value="CAH0372709.1"/>
    <property type="molecule type" value="Genomic_DNA"/>
</dbReference>
<dbReference type="AlphaFoldDB" id="A0A8J2STT2"/>
<dbReference type="InterPro" id="IPR011545">
    <property type="entry name" value="DEAD/DEAH_box_helicase_dom"/>
</dbReference>
<dbReference type="InterPro" id="IPR000629">
    <property type="entry name" value="RNA-helicase_DEAD-box_CS"/>
</dbReference>
<feature type="region of interest" description="Disordered" evidence="8">
    <location>
        <begin position="656"/>
        <end position="678"/>
    </location>
</feature>
<name>A0A8J2STT2_9STRA</name>
<dbReference type="PANTHER" id="PTHR24031">
    <property type="entry name" value="RNA HELICASE"/>
    <property type="match status" value="1"/>
</dbReference>
<evidence type="ECO:0000256" key="3">
    <source>
        <dbReference type="ARBA" id="ARBA00022806"/>
    </source>
</evidence>
<organism evidence="11 12">
    <name type="scientific">Pelagomonas calceolata</name>
    <dbReference type="NCBI Taxonomy" id="35677"/>
    <lineage>
        <taxon>Eukaryota</taxon>
        <taxon>Sar</taxon>
        <taxon>Stramenopiles</taxon>
        <taxon>Ochrophyta</taxon>
        <taxon>Pelagophyceae</taxon>
        <taxon>Pelagomonadales</taxon>
        <taxon>Pelagomonadaceae</taxon>
        <taxon>Pelagomonas</taxon>
    </lineage>
</organism>
<dbReference type="CDD" id="cd18787">
    <property type="entry name" value="SF2_C_DEAD"/>
    <property type="match status" value="1"/>
</dbReference>
<dbReference type="InterPro" id="IPR025313">
    <property type="entry name" value="SPB4-like_CTE"/>
</dbReference>
<sequence>MTRSPLPEAAAEVAALRRRIAESAPRRGWRPPDDAAVRFATLPLSARTLAGLAAGGFETLKPIQRAAIPHALADRDVLGAARTGSGKTLAFLVPAVEALYRERWAREDGLGALVVSPTRELALQIFGVLRVVGARHDFSAGLITGGRTRDWAAEQARVVRASLLVATPGRALQHLEETPGLDAGRLQALVVDEADRVVDLGFAPQLDAIATYLPAAGERRTWLFSATLAGVGGGGDARPGARLARLRALADAATVEFVVARDDRAALLRAGAPAAAAAATAAPTPAALAQRLVVCALEDKLDLLYAFVRAHVASKTLVFVSTCAQARFLLEALRGARPGAPLAALHGKQSQAKRVAVFRAFAARSGGAVLVATDVAARGLDVPDVDWVVQLDAPEDADAYVHRVGRAARNGRRGDALLVVAPHERARVDAALAAAGLRVDVVRADPRRARSVRAHVDALVASRPEARAAAVRCFRAYVRAAALHAGADAAALPLAAYARSLGLPTAPRVALPRSPAAAADARERAHVAKNANRKLARLKAQIAAAKTRAPATAARAGAAEDDGPLVRARAGASAAAAAALARAAAAPPPPRARAKRLRLDAAGTSTAAAPPTRFDDDGRAVAPAATAFAAAAPPRTGPALAHASDEFVARVRERLRLTAAGDRAAERNRRQEKKRRRQ</sequence>
<comment type="domain">
    <text evidence="7">The Q motif is unique to and characteristic of the DEAD box family of RNA helicases and controls ATP binding and hydrolysis.</text>
</comment>
<dbReference type="GO" id="GO:0005524">
    <property type="term" value="F:ATP binding"/>
    <property type="evidence" value="ECO:0007669"/>
    <property type="project" value="UniProtKB-UniRule"/>
</dbReference>
<dbReference type="GO" id="GO:0016787">
    <property type="term" value="F:hydrolase activity"/>
    <property type="evidence" value="ECO:0007669"/>
    <property type="project" value="UniProtKB-KW"/>
</dbReference>
<keyword evidence="5 7" id="KW-0694">RNA-binding</keyword>
<dbReference type="PROSITE" id="PS51194">
    <property type="entry name" value="HELICASE_CTER"/>
    <property type="match status" value="1"/>
</dbReference>
<feature type="compositionally biased region" description="Low complexity" evidence="8">
    <location>
        <begin position="600"/>
        <end position="612"/>
    </location>
</feature>